<dbReference type="EMBL" id="KQ964296">
    <property type="protein sequence ID" value="KXJ85108.1"/>
    <property type="molecule type" value="Genomic_DNA"/>
</dbReference>
<reference evidence="5" key="1">
    <citation type="submission" date="2016-02" db="EMBL/GenBank/DDBJ databases">
        <title>Draft genome sequence of Microdochium bolleyi, a fungal endophyte of beachgrass.</title>
        <authorList>
            <consortium name="DOE Joint Genome Institute"/>
            <person name="David A.S."/>
            <person name="May G."/>
            <person name="Haridas S."/>
            <person name="Lim J."/>
            <person name="Wang M."/>
            <person name="Labutti K."/>
            <person name="Lipzen A."/>
            <person name="Barry K."/>
            <person name="Grigoriev I.V."/>
        </authorList>
    </citation>
    <scope>NUCLEOTIDE SEQUENCE [LARGE SCALE GENOMIC DNA]</scope>
    <source>
        <strain evidence="5">J235TASD1</strain>
    </source>
</reference>
<dbReference type="SUPFAM" id="SSF52540">
    <property type="entry name" value="P-loop containing nucleoside triphosphate hydrolases"/>
    <property type="match status" value="1"/>
</dbReference>
<dbReference type="AlphaFoldDB" id="A0A136IK11"/>
<sequence length="571" mass="63093">MVSRVLAGPEDHTSVDNNASIDGVQVATSDVWDFVLPTPIEASPLFAGDPLDVEQLAGNLFHDKIKDNILREYLATSSRKVVAAELNKVVHGFPSIFYAAATNDDLILRTWIENGADVSAIHVPSGTPLLAFAIIHGERSRKDTTAILATLLSLGASPLVIPVDLYTPYMRDLDEDKDSSQTTLSDEPLTAWCSNSARQKLVQNLNLVQRYYLERATKLKQPSIRLRQVAHWRKATPLLGIQYFLIGQTIASNTLLTKLVGYLTLPTHKPLVLVFAGPSGHGKTELARQMGHLLSLPLHVVDCTTFTRTMELFGPRHPYQGAEDGSPLNNFLVKNAGKRSVVFLDEFEKTTKDIHQSLLVPFDNGQYEDRRSGTTIDSSKTIWILATNALDKIITNFCDLPENAPVLSHDESTEKKKLGKKLSKALRQAFLARFAVGLLPHAPVTGRITDFVPFLPFTTGEQAVITRKFLLDLQRLVCQPVVLSFEERHPLLGDIRLKIHHDGAVCRTLAEMEYDAELGSRSLAGAVKIVENQLVTAYLDEEGQIAEAEGLSDYVVDERAGDVFAFKPVEC</sequence>
<keyword evidence="1" id="KW-0547">Nucleotide-binding</keyword>
<dbReference type="GO" id="GO:0016887">
    <property type="term" value="F:ATP hydrolysis activity"/>
    <property type="evidence" value="ECO:0007669"/>
    <property type="project" value="InterPro"/>
</dbReference>
<evidence type="ECO:0000256" key="1">
    <source>
        <dbReference type="ARBA" id="ARBA00022741"/>
    </source>
</evidence>
<dbReference type="PANTHER" id="PTHR11638">
    <property type="entry name" value="ATP-DEPENDENT CLP PROTEASE"/>
    <property type="match status" value="1"/>
</dbReference>
<keyword evidence="4" id="KW-0378">Hydrolase</keyword>
<protein>
    <submittedName>
        <fullName evidence="4">p-loop containing nucleoside triphosphate hydrolase protein</fullName>
    </submittedName>
</protein>
<evidence type="ECO:0000313" key="4">
    <source>
        <dbReference type="EMBL" id="KXJ85108.1"/>
    </source>
</evidence>
<dbReference type="Pfam" id="PF07724">
    <property type="entry name" value="AAA_2"/>
    <property type="match status" value="1"/>
</dbReference>
<evidence type="ECO:0000259" key="3">
    <source>
        <dbReference type="SMART" id="SM00382"/>
    </source>
</evidence>
<dbReference type="InterPro" id="IPR050130">
    <property type="entry name" value="ClpA_ClpB"/>
</dbReference>
<dbReference type="SMART" id="SM00382">
    <property type="entry name" value="AAA"/>
    <property type="match status" value="1"/>
</dbReference>
<evidence type="ECO:0000256" key="2">
    <source>
        <dbReference type="ARBA" id="ARBA00022840"/>
    </source>
</evidence>
<dbReference type="InterPro" id="IPR027417">
    <property type="entry name" value="P-loop_NTPase"/>
</dbReference>
<dbReference type="InterPro" id="IPR003959">
    <property type="entry name" value="ATPase_AAA_core"/>
</dbReference>
<feature type="domain" description="AAA+ ATPase" evidence="3">
    <location>
        <begin position="269"/>
        <end position="406"/>
    </location>
</feature>
<accession>A0A136IK11</accession>
<dbReference type="PRINTS" id="PR00300">
    <property type="entry name" value="CLPPROTEASEA"/>
</dbReference>
<dbReference type="InterPro" id="IPR001270">
    <property type="entry name" value="ClpA/B"/>
</dbReference>
<gene>
    <name evidence="4" type="ORF">Micbo1qcDRAFT_128555</name>
</gene>
<name>A0A136IK11_9PEZI</name>
<proteinExistence type="predicted"/>
<evidence type="ECO:0000313" key="5">
    <source>
        <dbReference type="Proteomes" id="UP000070501"/>
    </source>
</evidence>
<dbReference type="GO" id="GO:0005524">
    <property type="term" value="F:ATP binding"/>
    <property type="evidence" value="ECO:0007669"/>
    <property type="project" value="UniProtKB-KW"/>
</dbReference>
<dbReference type="PANTHER" id="PTHR11638:SF89">
    <property type="entry name" value="AAA+ ATPASE DOMAIN-CONTAINING PROTEIN"/>
    <property type="match status" value="1"/>
</dbReference>
<dbReference type="InterPro" id="IPR003593">
    <property type="entry name" value="AAA+_ATPase"/>
</dbReference>
<dbReference type="STRING" id="196109.A0A136IK11"/>
<organism evidence="4 5">
    <name type="scientific">Microdochium bolleyi</name>
    <dbReference type="NCBI Taxonomy" id="196109"/>
    <lineage>
        <taxon>Eukaryota</taxon>
        <taxon>Fungi</taxon>
        <taxon>Dikarya</taxon>
        <taxon>Ascomycota</taxon>
        <taxon>Pezizomycotina</taxon>
        <taxon>Sordariomycetes</taxon>
        <taxon>Xylariomycetidae</taxon>
        <taxon>Xylariales</taxon>
        <taxon>Microdochiaceae</taxon>
        <taxon>Microdochium</taxon>
    </lineage>
</organism>
<dbReference type="Gene3D" id="3.40.50.300">
    <property type="entry name" value="P-loop containing nucleotide triphosphate hydrolases"/>
    <property type="match status" value="1"/>
</dbReference>
<dbReference type="Proteomes" id="UP000070501">
    <property type="component" value="Unassembled WGS sequence"/>
</dbReference>
<dbReference type="InParanoid" id="A0A136IK11"/>
<keyword evidence="2" id="KW-0067">ATP-binding</keyword>
<keyword evidence="5" id="KW-1185">Reference proteome</keyword>
<dbReference type="GO" id="GO:0005737">
    <property type="term" value="C:cytoplasm"/>
    <property type="evidence" value="ECO:0007669"/>
    <property type="project" value="TreeGrafter"/>
</dbReference>
<dbReference type="GO" id="GO:0034605">
    <property type="term" value="P:cellular response to heat"/>
    <property type="evidence" value="ECO:0007669"/>
    <property type="project" value="TreeGrafter"/>
</dbReference>
<dbReference type="OrthoDB" id="47330at2759"/>